<dbReference type="Proteomes" id="UP001499987">
    <property type="component" value="Unassembled WGS sequence"/>
</dbReference>
<protein>
    <submittedName>
        <fullName evidence="2">Uncharacterized protein</fullName>
    </submittedName>
</protein>
<reference evidence="2 3" key="1">
    <citation type="journal article" date="2019" name="Int. J. Syst. Evol. Microbiol.">
        <title>The Global Catalogue of Microorganisms (GCM) 10K type strain sequencing project: providing services to taxonomists for standard genome sequencing and annotation.</title>
        <authorList>
            <consortium name="The Broad Institute Genomics Platform"/>
            <consortium name="The Broad Institute Genome Sequencing Center for Infectious Disease"/>
            <person name="Wu L."/>
            <person name="Ma J."/>
        </authorList>
    </citation>
    <scope>NUCLEOTIDE SEQUENCE [LARGE SCALE GENOMIC DNA]</scope>
    <source>
        <strain evidence="2 3">JCM 13002</strain>
    </source>
</reference>
<keyword evidence="3" id="KW-1185">Reference proteome</keyword>
<comment type="caution">
    <text evidence="2">The sequence shown here is derived from an EMBL/GenBank/DDBJ whole genome shotgun (WGS) entry which is preliminary data.</text>
</comment>
<keyword evidence="1" id="KW-0472">Membrane</keyword>
<feature type="transmembrane region" description="Helical" evidence="1">
    <location>
        <begin position="12"/>
        <end position="41"/>
    </location>
</feature>
<gene>
    <name evidence="2" type="ORF">GCM10009663_02180</name>
</gene>
<sequence length="100" mass="9936">MTAIRPSVTRDLLHTAWLLAVETALGTGAVYALIVLLFALATPDSGIGVVAACIGVLAAAVAVPLTAIAVSVRRGYRIAPVALVVVGPALVAGALSVLGH</sequence>
<evidence type="ECO:0000313" key="2">
    <source>
        <dbReference type="EMBL" id="GAA1069495.1"/>
    </source>
</evidence>
<accession>A0ABN1T8M4</accession>
<keyword evidence="1" id="KW-1133">Transmembrane helix</keyword>
<organism evidence="2 3">
    <name type="scientific">Kitasatospora arboriphila</name>
    <dbReference type="NCBI Taxonomy" id="258052"/>
    <lineage>
        <taxon>Bacteria</taxon>
        <taxon>Bacillati</taxon>
        <taxon>Actinomycetota</taxon>
        <taxon>Actinomycetes</taxon>
        <taxon>Kitasatosporales</taxon>
        <taxon>Streptomycetaceae</taxon>
        <taxon>Kitasatospora</taxon>
    </lineage>
</organism>
<keyword evidence="1" id="KW-0812">Transmembrane</keyword>
<feature type="transmembrane region" description="Helical" evidence="1">
    <location>
        <begin position="47"/>
        <end position="71"/>
    </location>
</feature>
<evidence type="ECO:0000313" key="3">
    <source>
        <dbReference type="Proteomes" id="UP001499987"/>
    </source>
</evidence>
<name>A0ABN1T8M4_9ACTN</name>
<feature type="transmembrane region" description="Helical" evidence="1">
    <location>
        <begin position="78"/>
        <end position="98"/>
    </location>
</feature>
<dbReference type="EMBL" id="BAAALD010000001">
    <property type="protein sequence ID" value="GAA1069495.1"/>
    <property type="molecule type" value="Genomic_DNA"/>
</dbReference>
<evidence type="ECO:0000256" key="1">
    <source>
        <dbReference type="SAM" id="Phobius"/>
    </source>
</evidence>
<dbReference type="RefSeq" id="WP_344621507.1">
    <property type="nucleotide sequence ID" value="NZ_BAAALD010000001.1"/>
</dbReference>
<proteinExistence type="predicted"/>